<dbReference type="OrthoDB" id="65486at2"/>
<feature type="compositionally biased region" description="Polar residues" evidence="1">
    <location>
        <begin position="1"/>
        <end position="18"/>
    </location>
</feature>
<evidence type="ECO:0000256" key="1">
    <source>
        <dbReference type="SAM" id="MobiDB-lite"/>
    </source>
</evidence>
<sequence>MHANRSASTAQAAKSGKNQVPRRAARVHSNSFDYSLDFKQIDFRQHPELYRVGRGEQGVLLVEPYKSEILPHWRFADEDKARLSSEKIFELFLNYLDNDDFVGADMARKFLQMGYTRARRYANHKGGKKYDGPVPDDKKGLSGAHGRDELPRTPEDPVKAAAARIFKAKWDEAKVHPRYLALKQQFEQQVQSGTFNGKA</sequence>
<protein>
    <submittedName>
        <fullName evidence="2">DUF4385 domain-containing protein</fullName>
    </submittedName>
</protein>
<dbReference type="RefSeq" id="WP_134245461.1">
    <property type="nucleotide sequence ID" value="NZ_SNTY01000067.1"/>
</dbReference>
<proteinExistence type="predicted"/>
<reference evidence="2 3" key="1">
    <citation type="submission" date="2019-03" db="EMBL/GenBank/DDBJ databases">
        <title>Alkanindiges illinoisensis: a potential pathogenic isolated from ascites of a gastric cancer patient with abdominal metastasis.</title>
        <authorList>
            <person name="Hu X."/>
            <person name="Yang B."/>
            <person name="Yan X."/>
            <person name="Lin L."/>
            <person name="Zhao H."/>
            <person name="Zhou F."/>
            <person name="Su B."/>
            <person name="Chen J."/>
            <person name="Rui Y."/>
            <person name="Wang Q."/>
            <person name="Zheng L."/>
        </authorList>
    </citation>
    <scope>NUCLEOTIDE SEQUENCE [LARGE SCALE GENOMIC DNA]</scope>
    <source>
        <strain evidence="2 3">NFYY 23406</strain>
    </source>
</reference>
<dbReference type="EMBL" id="SNTY01000067">
    <property type="protein sequence ID" value="TEU24282.1"/>
    <property type="molecule type" value="Genomic_DNA"/>
</dbReference>
<name>A0A4Y7X9P6_9GAMM</name>
<dbReference type="Pfam" id="PF14328">
    <property type="entry name" value="DUF4385"/>
    <property type="match status" value="1"/>
</dbReference>
<dbReference type="STRING" id="1120977.GCA_000619845_02268"/>
<gene>
    <name evidence="2" type="ORF">E2B99_12340</name>
</gene>
<dbReference type="Proteomes" id="UP000297834">
    <property type="component" value="Unassembled WGS sequence"/>
</dbReference>
<feature type="region of interest" description="Disordered" evidence="1">
    <location>
        <begin position="124"/>
        <end position="157"/>
    </location>
</feature>
<keyword evidence="3" id="KW-1185">Reference proteome</keyword>
<accession>A0A4Y7X9P6</accession>
<evidence type="ECO:0000313" key="3">
    <source>
        <dbReference type="Proteomes" id="UP000297834"/>
    </source>
</evidence>
<feature type="region of interest" description="Disordered" evidence="1">
    <location>
        <begin position="1"/>
        <end position="24"/>
    </location>
</feature>
<feature type="compositionally biased region" description="Basic and acidic residues" evidence="1">
    <location>
        <begin position="128"/>
        <end position="157"/>
    </location>
</feature>
<dbReference type="AlphaFoldDB" id="A0A4Y7X9P6"/>
<comment type="caution">
    <text evidence="2">The sequence shown here is derived from an EMBL/GenBank/DDBJ whole genome shotgun (WGS) entry which is preliminary data.</text>
</comment>
<evidence type="ECO:0000313" key="2">
    <source>
        <dbReference type="EMBL" id="TEU24282.1"/>
    </source>
</evidence>
<organism evidence="2 3">
    <name type="scientific">Alkanindiges illinoisensis</name>
    <dbReference type="NCBI Taxonomy" id="197183"/>
    <lineage>
        <taxon>Bacteria</taxon>
        <taxon>Pseudomonadati</taxon>
        <taxon>Pseudomonadota</taxon>
        <taxon>Gammaproteobacteria</taxon>
        <taxon>Moraxellales</taxon>
        <taxon>Moraxellaceae</taxon>
        <taxon>Alkanindiges</taxon>
    </lineage>
</organism>
<dbReference type="InterPro" id="IPR025494">
    <property type="entry name" value="DUF4385"/>
</dbReference>